<dbReference type="EC" id="5.2.1.8" evidence="4"/>
<comment type="caution">
    <text evidence="6">The sequence shown here is derived from an EMBL/GenBank/DDBJ whole genome shotgun (WGS) entry which is preliminary data.</text>
</comment>
<comment type="function">
    <text evidence="4">PPIases accelerate the folding of proteins. It catalyzes the cis-trans isomerization of proline imidic peptide bonds in oligopeptides.</text>
</comment>
<dbReference type="RefSeq" id="WP_222427638.1">
    <property type="nucleotide sequence ID" value="NZ_VLLC01000025.1"/>
</dbReference>
<sequence>MLKLLISLLCTGLMLAGPAMAETEEKTTNIMVEISTSMGAMTLELYPDKAPETVKNFLSYTSEGFYDDTIFHRVIHGFMVQGGGFTENMQQKATKEPIANEAANGLKNLKGTIAMARTNAPHSATSQFFINTVDNDFLNYKASTAQGFGYCVFGRVVEGMDVLSKIERVPTGFKRGHQNVPKETVKILSVKVLP</sequence>
<dbReference type="AlphaFoldDB" id="A0A562RFH1"/>
<keyword evidence="4" id="KW-0732">Signal</keyword>
<proteinExistence type="inferred from homology"/>
<gene>
    <name evidence="6" type="ORF">LZ24_02710</name>
</gene>
<keyword evidence="7" id="KW-1185">Reference proteome</keyword>
<dbReference type="PRINTS" id="PR00153">
    <property type="entry name" value="CSAPPISMRASE"/>
</dbReference>
<accession>A0A562RFH1</accession>
<dbReference type="GO" id="GO:0006457">
    <property type="term" value="P:protein folding"/>
    <property type="evidence" value="ECO:0007669"/>
    <property type="project" value="InterPro"/>
</dbReference>
<feature type="domain" description="PPIase cyclophilin-type" evidence="5">
    <location>
        <begin position="35"/>
        <end position="192"/>
    </location>
</feature>
<dbReference type="InterPro" id="IPR029000">
    <property type="entry name" value="Cyclophilin-like_dom_sf"/>
</dbReference>
<comment type="catalytic activity">
    <reaction evidence="4">
        <text>[protein]-peptidylproline (omega=180) = [protein]-peptidylproline (omega=0)</text>
        <dbReference type="Rhea" id="RHEA:16237"/>
        <dbReference type="Rhea" id="RHEA-COMP:10747"/>
        <dbReference type="Rhea" id="RHEA-COMP:10748"/>
        <dbReference type="ChEBI" id="CHEBI:83833"/>
        <dbReference type="ChEBI" id="CHEBI:83834"/>
        <dbReference type="EC" id="5.2.1.8"/>
    </reaction>
</comment>
<organism evidence="6 7">
    <name type="scientific">Desulfobotulus alkaliphilus</name>
    <dbReference type="NCBI Taxonomy" id="622671"/>
    <lineage>
        <taxon>Bacteria</taxon>
        <taxon>Pseudomonadati</taxon>
        <taxon>Thermodesulfobacteriota</taxon>
        <taxon>Desulfobacteria</taxon>
        <taxon>Desulfobacterales</taxon>
        <taxon>Desulfobacteraceae</taxon>
        <taxon>Desulfobotulus</taxon>
    </lineage>
</organism>
<evidence type="ECO:0000313" key="7">
    <source>
        <dbReference type="Proteomes" id="UP000318307"/>
    </source>
</evidence>
<evidence type="ECO:0000256" key="2">
    <source>
        <dbReference type="ARBA" id="ARBA00023110"/>
    </source>
</evidence>
<feature type="signal peptide" evidence="4">
    <location>
        <begin position="1"/>
        <end position="21"/>
    </location>
</feature>
<dbReference type="PANTHER" id="PTHR43246">
    <property type="entry name" value="PEPTIDYL-PROLYL CIS-TRANS ISOMERASE CYP38, CHLOROPLASTIC"/>
    <property type="match status" value="1"/>
</dbReference>
<dbReference type="PROSITE" id="PS00170">
    <property type="entry name" value="CSA_PPIASE_1"/>
    <property type="match status" value="1"/>
</dbReference>
<dbReference type="PROSITE" id="PS50072">
    <property type="entry name" value="CSA_PPIASE_2"/>
    <property type="match status" value="1"/>
</dbReference>
<dbReference type="EMBL" id="VLLC01000025">
    <property type="protein sequence ID" value="TWI67781.1"/>
    <property type="molecule type" value="Genomic_DNA"/>
</dbReference>
<dbReference type="Pfam" id="PF00160">
    <property type="entry name" value="Pro_isomerase"/>
    <property type="match status" value="1"/>
</dbReference>
<name>A0A562RFH1_9BACT</name>
<evidence type="ECO:0000256" key="4">
    <source>
        <dbReference type="RuleBase" id="RU363019"/>
    </source>
</evidence>
<keyword evidence="2 4" id="KW-0697">Rotamase</keyword>
<dbReference type="InterPro" id="IPR020892">
    <property type="entry name" value="Cyclophilin-type_PPIase_CS"/>
</dbReference>
<evidence type="ECO:0000259" key="5">
    <source>
        <dbReference type="PROSITE" id="PS50072"/>
    </source>
</evidence>
<dbReference type="Proteomes" id="UP000318307">
    <property type="component" value="Unassembled WGS sequence"/>
</dbReference>
<dbReference type="InterPro" id="IPR002130">
    <property type="entry name" value="Cyclophilin-type_PPIase_dom"/>
</dbReference>
<reference evidence="6 7" key="1">
    <citation type="submission" date="2019-07" db="EMBL/GenBank/DDBJ databases">
        <title>Genome sequencing of 100 strains of the haloalkaliphilic chemolithoautotrophic sulfur-oxidizing bacterium Thioalkalivibrio.</title>
        <authorList>
            <person name="Muyzer G."/>
        </authorList>
    </citation>
    <scope>NUCLEOTIDE SEQUENCE [LARGE SCALE GENOMIC DNA]</scope>
    <source>
        <strain evidence="6 7">ASO4-4</strain>
    </source>
</reference>
<evidence type="ECO:0000256" key="1">
    <source>
        <dbReference type="ARBA" id="ARBA00007365"/>
    </source>
</evidence>
<dbReference type="SUPFAM" id="SSF50891">
    <property type="entry name" value="Cyclophilin-like"/>
    <property type="match status" value="1"/>
</dbReference>
<dbReference type="CDD" id="cd01920">
    <property type="entry name" value="cyclophilin_EcCYP_like"/>
    <property type="match status" value="1"/>
</dbReference>
<dbReference type="Gene3D" id="2.40.100.10">
    <property type="entry name" value="Cyclophilin-like"/>
    <property type="match status" value="1"/>
</dbReference>
<comment type="similarity">
    <text evidence="1 4">Belongs to the cyclophilin-type PPIase family.</text>
</comment>
<dbReference type="InterPro" id="IPR044665">
    <property type="entry name" value="E_coli_cyclophilin_A-like"/>
</dbReference>
<protein>
    <recommendedName>
        <fullName evidence="4">Peptidyl-prolyl cis-trans isomerase</fullName>
        <shortName evidence="4">PPIase</shortName>
        <ecNumber evidence="4">5.2.1.8</ecNumber>
    </recommendedName>
</protein>
<evidence type="ECO:0000313" key="6">
    <source>
        <dbReference type="EMBL" id="TWI67781.1"/>
    </source>
</evidence>
<feature type="chain" id="PRO_5022248759" description="Peptidyl-prolyl cis-trans isomerase" evidence="4">
    <location>
        <begin position="22"/>
        <end position="194"/>
    </location>
</feature>
<keyword evidence="3 4" id="KW-0413">Isomerase</keyword>
<dbReference type="GO" id="GO:0003755">
    <property type="term" value="F:peptidyl-prolyl cis-trans isomerase activity"/>
    <property type="evidence" value="ECO:0007669"/>
    <property type="project" value="UniProtKB-UniRule"/>
</dbReference>
<evidence type="ECO:0000256" key="3">
    <source>
        <dbReference type="ARBA" id="ARBA00023235"/>
    </source>
</evidence>